<evidence type="ECO:0000256" key="3">
    <source>
        <dbReference type="ARBA" id="ARBA00022692"/>
    </source>
</evidence>
<evidence type="ECO:0000313" key="7">
    <source>
        <dbReference type="EMBL" id="MET4635263.1"/>
    </source>
</evidence>
<comment type="subcellular location">
    <subcellularLocation>
        <location evidence="1">Cell membrane</location>
        <topology evidence="1">Multi-pass membrane protein</topology>
    </subcellularLocation>
</comment>
<keyword evidence="5 6" id="KW-0472">Membrane</keyword>
<evidence type="ECO:0000256" key="5">
    <source>
        <dbReference type="ARBA" id="ARBA00023136"/>
    </source>
</evidence>
<feature type="transmembrane region" description="Helical" evidence="6">
    <location>
        <begin position="310"/>
        <end position="329"/>
    </location>
</feature>
<evidence type="ECO:0000256" key="4">
    <source>
        <dbReference type="ARBA" id="ARBA00022989"/>
    </source>
</evidence>
<evidence type="ECO:0000256" key="6">
    <source>
        <dbReference type="SAM" id="Phobius"/>
    </source>
</evidence>
<feature type="transmembrane region" description="Helical" evidence="6">
    <location>
        <begin position="231"/>
        <end position="252"/>
    </location>
</feature>
<evidence type="ECO:0000313" key="8">
    <source>
        <dbReference type="Proteomes" id="UP001549321"/>
    </source>
</evidence>
<dbReference type="CDD" id="cd06579">
    <property type="entry name" value="TM_PBP1_transp_AraH_like"/>
    <property type="match status" value="1"/>
</dbReference>
<dbReference type="EMBL" id="JBEPSM010000002">
    <property type="protein sequence ID" value="MET4635263.1"/>
    <property type="molecule type" value="Genomic_DNA"/>
</dbReference>
<feature type="transmembrane region" description="Helical" evidence="6">
    <location>
        <begin position="132"/>
        <end position="152"/>
    </location>
</feature>
<comment type="caution">
    <text evidence="7">The sequence shown here is derived from an EMBL/GenBank/DDBJ whole genome shotgun (WGS) entry which is preliminary data.</text>
</comment>
<dbReference type="Pfam" id="PF02653">
    <property type="entry name" value="BPD_transp_2"/>
    <property type="match status" value="1"/>
</dbReference>
<sequence>MMTNVATGSPAQGGLVQSARGLLLTREAGVFGALLALCIVFAIASPVFLTGQNILNLLRQISLLGVLAIGATYVLIISEVDLSVGSLYGFAGMVGGLLIVSGVPEVAAILITLTLGLAIGAMNGAITVAGRIPSFITTLGTLYLIRGATLVMSNGMPVSLPHGQGAAPILTALAQGSLIGNLSNQVLVLIVVAALGFFLLHKTTFGFHIFAVGGNDRAARIVGVPVSRTKIIAFAIAGLLASFAGIINFGFLENVQPVTGIGLELDVIAAVIIGGTRLGGGEGSIPGTLLGVLLIGVVRNGLILLGVTPFWQTTLIGAVVLTAALIGGLTSKK</sequence>
<feature type="transmembrane region" description="Helical" evidence="6">
    <location>
        <begin position="90"/>
        <end position="120"/>
    </location>
</feature>
<keyword evidence="8" id="KW-1185">Reference proteome</keyword>
<dbReference type="Proteomes" id="UP001549321">
    <property type="component" value="Unassembled WGS sequence"/>
</dbReference>
<feature type="transmembrane region" description="Helical" evidence="6">
    <location>
        <begin position="186"/>
        <end position="210"/>
    </location>
</feature>
<name>A0ABV2R3E3_9HYPH</name>
<dbReference type="InterPro" id="IPR001851">
    <property type="entry name" value="ABC_transp_permease"/>
</dbReference>
<evidence type="ECO:0000256" key="2">
    <source>
        <dbReference type="ARBA" id="ARBA00022475"/>
    </source>
</evidence>
<proteinExistence type="predicted"/>
<keyword evidence="2" id="KW-1003">Cell membrane</keyword>
<protein>
    <submittedName>
        <fullName evidence="7">Ribose transport system permease protein</fullName>
    </submittedName>
</protein>
<organism evidence="7 8">
    <name type="scientific">Kaistia defluvii</name>
    <dbReference type="NCBI Taxonomy" id="410841"/>
    <lineage>
        <taxon>Bacteria</taxon>
        <taxon>Pseudomonadati</taxon>
        <taxon>Pseudomonadota</taxon>
        <taxon>Alphaproteobacteria</taxon>
        <taxon>Hyphomicrobiales</taxon>
        <taxon>Kaistiaceae</taxon>
        <taxon>Kaistia</taxon>
    </lineage>
</organism>
<gene>
    <name evidence="7" type="ORF">ABIE08_003209</name>
</gene>
<evidence type="ECO:0000256" key="1">
    <source>
        <dbReference type="ARBA" id="ARBA00004651"/>
    </source>
</evidence>
<keyword evidence="4 6" id="KW-1133">Transmembrane helix</keyword>
<dbReference type="PANTHER" id="PTHR32196">
    <property type="entry name" value="ABC TRANSPORTER PERMEASE PROTEIN YPHD-RELATED-RELATED"/>
    <property type="match status" value="1"/>
</dbReference>
<feature type="transmembrane region" description="Helical" evidence="6">
    <location>
        <begin position="61"/>
        <end position="78"/>
    </location>
</feature>
<accession>A0ABV2R3E3</accession>
<reference evidence="7 8" key="1">
    <citation type="submission" date="2024-06" db="EMBL/GenBank/DDBJ databases">
        <title>Sorghum-associated microbial communities from plants grown in Nebraska, USA.</title>
        <authorList>
            <person name="Schachtman D."/>
        </authorList>
    </citation>
    <scope>NUCLEOTIDE SEQUENCE [LARGE SCALE GENOMIC DNA]</scope>
    <source>
        <strain evidence="7 8">3207</strain>
    </source>
</reference>
<feature type="transmembrane region" description="Helical" evidence="6">
    <location>
        <begin position="28"/>
        <end position="49"/>
    </location>
</feature>
<keyword evidence="3 6" id="KW-0812">Transmembrane</keyword>